<accession>A0A8H7ZLT8</accession>
<sequence length="128" mass="13876">PTRLPVTSVKPPPPTARLSCGAEPVILSRQVARTRALSEFDDSVDHPRCSPAAEAGFCLPSSAGKRCGRRRRLVTSRAGVQDAKPSPGLRTGLPAMFQLPAAGVSMPQLRRVQRLQWSMRVPAGVRRR</sequence>
<protein>
    <submittedName>
        <fullName evidence="1">Uncharacterized protein</fullName>
    </submittedName>
</protein>
<organism evidence="1 2">
    <name type="scientific">Olpidium bornovanus</name>
    <dbReference type="NCBI Taxonomy" id="278681"/>
    <lineage>
        <taxon>Eukaryota</taxon>
        <taxon>Fungi</taxon>
        <taxon>Fungi incertae sedis</taxon>
        <taxon>Olpidiomycota</taxon>
        <taxon>Olpidiomycotina</taxon>
        <taxon>Olpidiomycetes</taxon>
        <taxon>Olpidiales</taxon>
        <taxon>Olpidiaceae</taxon>
        <taxon>Olpidium</taxon>
    </lineage>
</organism>
<proteinExistence type="predicted"/>
<feature type="non-terminal residue" evidence="1">
    <location>
        <position position="1"/>
    </location>
</feature>
<dbReference type="EMBL" id="JAEFCI010013511">
    <property type="protein sequence ID" value="KAG5455357.1"/>
    <property type="molecule type" value="Genomic_DNA"/>
</dbReference>
<comment type="caution">
    <text evidence="1">The sequence shown here is derived from an EMBL/GenBank/DDBJ whole genome shotgun (WGS) entry which is preliminary data.</text>
</comment>
<gene>
    <name evidence="1" type="ORF">BJ554DRAFT_5251</name>
</gene>
<evidence type="ECO:0000313" key="2">
    <source>
        <dbReference type="Proteomes" id="UP000673691"/>
    </source>
</evidence>
<dbReference type="AlphaFoldDB" id="A0A8H7ZLT8"/>
<keyword evidence="2" id="KW-1185">Reference proteome</keyword>
<name>A0A8H7ZLT8_9FUNG</name>
<dbReference type="Proteomes" id="UP000673691">
    <property type="component" value="Unassembled WGS sequence"/>
</dbReference>
<evidence type="ECO:0000313" key="1">
    <source>
        <dbReference type="EMBL" id="KAG5455357.1"/>
    </source>
</evidence>
<reference evidence="1 2" key="1">
    <citation type="journal article" name="Sci. Rep.">
        <title>Genome-scale phylogenetic analyses confirm Olpidium as the closest living zoosporic fungus to the non-flagellated, terrestrial fungi.</title>
        <authorList>
            <person name="Chang Y."/>
            <person name="Rochon D."/>
            <person name="Sekimoto S."/>
            <person name="Wang Y."/>
            <person name="Chovatia M."/>
            <person name="Sandor L."/>
            <person name="Salamov A."/>
            <person name="Grigoriev I.V."/>
            <person name="Stajich J.E."/>
            <person name="Spatafora J.W."/>
        </authorList>
    </citation>
    <scope>NUCLEOTIDE SEQUENCE [LARGE SCALE GENOMIC DNA]</scope>
    <source>
        <strain evidence="1">S191</strain>
    </source>
</reference>